<dbReference type="AlphaFoldDB" id="A0A6G0WI01"/>
<evidence type="ECO:0000313" key="2">
    <source>
        <dbReference type="Proteomes" id="UP000481153"/>
    </source>
</evidence>
<evidence type="ECO:0008006" key="3">
    <source>
        <dbReference type="Google" id="ProtNLM"/>
    </source>
</evidence>
<sequence length="343" mass="39403">MVSTAESRRHAARLRMQKHRANVRGEAVQLREEVQFLQTKLDLIMALPRGRKRGLNAYALATSVLLNSHENLKRKVDNHTKLTQLLAWWVASLDPHHGLSLEPRTPWIESSLLAEPQSRQYGYQWLSEKAYNVAMVTCPRKHFGTSIEDAVRVTARLGEDDFGVSIEMLEAHSQLTVFVDYKVAALAFWASQLKSNQIMTAEIIAEVNKYLVYFCQHNHASGTRQYYVMALFEDKDRIVVTQTMVAKDECFPMADGECRFQGFGGIIFDRLADNMTLYRRSMQYVPVNNQGSLSVEDMGRLFHRQVRGVRYRLALIEQLSSMMEVILQSQSNHIRDTYKAIEV</sequence>
<protein>
    <recommendedName>
        <fullName evidence="3">BZIP domain-containing protein</fullName>
    </recommendedName>
</protein>
<reference evidence="1 2" key="1">
    <citation type="submission" date="2019-07" db="EMBL/GenBank/DDBJ databases">
        <title>Genomics analysis of Aphanomyces spp. identifies a new class of oomycete effector associated with host adaptation.</title>
        <authorList>
            <person name="Gaulin E."/>
        </authorList>
    </citation>
    <scope>NUCLEOTIDE SEQUENCE [LARGE SCALE GENOMIC DNA]</scope>
    <source>
        <strain evidence="1 2">ATCC 201684</strain>
    </source>
</reference>
<keyword evidence="2" id="KW-1185">Reference proteome</keyword>
<evidence type="ECO:0000313" key="1">
    <source>
        <dbReference type="EMBL" id="KAF0726841.1"/>
    </source>
</evidence>
<comment type="caution">
    <text evidence="1">The sequence shown here is derived from an EMBL/GenBank/DDBJ whole genome shotgun (WGS) entry which is preliminary data.</text>
</comment>
<accession>A0A6G0WI01</accession>
<dbReference type="Proteomes" id="UP000481153">
    <property type="component" value="Unassembled WGS sequence"/>
</dbReference>
<proteinExistence type="predicted"/>
<dbReference type="EMBL" id="VJMJ01000205">
    <property type="protein sequence ID" value="KAF0726841.1"/>
    <property type="molecule type" value="Genomic_DNA"/>
</dbReference>
<dbReference type="VEuPathDB" id="FungiDB:AeMF1_013600"/>
<gene>
    <name evidence="1" type="ORF">Ae201684_014984</name>
</gene>
<organism evidence="1 2">
    <name type="scientific">Aphanomyces euteiches</name>
    <dbReference type="NCBI Taxonomy" id="100861"/>
    <lineage>
        <taxon>Eukaryota</taxon>
        <taxon>Sar</taxon>
        <taxon>Stramenopiles</taxon>
        <taxon>Oomycota</taxon>
        <taxon>Saprolegniomycetes</taxon>
        <taxon>Saprolegniales</taxon>
        <taxon>Verrucalvaceae</taxon>
        <taxon>Aphanomyces</taxon>
    </lineage>
</organism>
<name>A0A6G0WI01_9STRA</name>